<evidence type="ECO:0000313" key="8">
    <source>
        <dbReference type="EMBL" id="SEJ77096.1"/>
    </source>
</evidence>
<proteinExistence type="inferred from homology"/>
<dbReference type="OrthoDB" id="5186724at2"/>
<dbReference type="SUPFAM" id="SSF103481">
    <property type="entry name" value="Multidrug resistance efflux transporter EmrE"/>
    <property type="match status" value="2"/>
</dbReference>
<feature type="transmembrane region" description="Helical" evidence="6">
    <location>
        <begin position="233"/>
        <end position="253"/>
    </location>
</feature>
<evidence type="ECO:0000313" key="9">
    <source>
        <dbReference type="Proteomes" id="UP000242930"/>
    </source>
</evidence>
<feature type="transmembrane region" description="Helical" evidence="6">
    <location>
        <begin position="23"/>
        <end position="45"/>
    </location>
</feature>
<dbReference type="GO" id="GO:0016020">
    <property type="term" value="C:membrane"/>
    <property type="evidence" value="ECO:0007669"/>
    <property type="project" value="UniProtKB-SubCell"/>
</dbReference>
<evidence type="ECO:0000256" key="3">
    <source>
        <dbReference type="ARBA" id="ARBA00022692"/>
    </source>
</evidence>
<name>A0A1H7BIP8_9PSED</name>
<feature type="transmembrane region" description="Helical" evidence="6">
    <location>
        <begin position="51"/>
        <end position="72"/>
    </location>
</feature>
<dbReference type="PANTHER" id="PTHR32322">
    <property type="entry name" value="INNER MEMBRANE TRANSPORTER"/>
    <property type="match status" value="1"/>
</dbReference>
<protein>
    <submittedName>
        <fullName evidence="8">Threonine/homoserine efflux transporter RhtA</fullName>
    </submittedName>
</protein>
<feature type="transmembrane region" description="Helical" evidence="6">
    <location>
        <begin position="84"/>
        <end position="105"/>
    </location>
</feature>
<evidence type="ECO:0000256" key="4">
    <source>
        <dbReference type="ARBA" id="ARBA00022989"/>
    </source>
</evidence>
<dbReference type="STRING" id="915471.SAMN05216201_11763"/>
<feature type="transmembrane region" description="Helical" evidence="6">
    <location>
        <begin position="285"/>
        <end position="302"/>
    </location>
</feature>
<dbReference type="InterPro" id="IPR050638">
    <property type="entry name" value="AA-Vitamin_Transporters"/>
</dbReference>
<feature type="transmembrane region" description="Helical" evidence="6">
    <location>
        <begin position="111"/>
        <end position="132"/>
    </location>
</feature>
<evidence type="ECO:0000256" key="2">
    <source>
        <dbReference type="ARBA" id="ARBA00007362"/>
    </source>
</evidence>
<evidence type="ECO:0000256" key="1">
    <source>
        <dbReference type="ARBA" id="ARBA00004141"/>
    </source>
</evidence>
<dbReference type="AlphaFoldDB" id="A0A1H7BIP8"/>
<evidence type="ECO:0000259" key="7">
    <source>
        <dbReference type="Pfam" id="PF00892"/>
    </source>
</evidence>
<evidence type="ECO:0000256" key="5">
    <source>
        <dbReference type="ARBA" id="ARBA00023136"/>
    </source>
</evidence>
<evidence type="ECO:0000256" key="6">
    <source>
        <dbReference type="SAM" id="Phobius"/>
    </source>
</evidence>
<dbReference type="EMBL" id="FNZE01000017">
    <property type="protein sequence ID" value="SEJ77096.1"/>
    <property type="molecule type" value="Genomic_DNA"/>
</dbReference>
<feature type="domain" description="EamA" evidence="7">
    <location>
        <begin position="170"/>
        <end position="302"/>
    </location>
</feature>
<keyword evidence="9" id="KW-1185">Reference proteome</keyword>
<sequence>MNELFPDRPTHRWAHLLFSGRRLVWLAYLGVVLIWATTPLAIQWGTLDTGFAFAAVTRMFIALVCCLLVLFLGGIRLPRHRRALLSYLVAGGGLFVAMLSVYWAAQRLDSGLMSVIFGLSPLVISLLAAFWLEERLLSPTRLLGMALGVVGLGIVFIDDGLRLAEGAAAGIAVLLFAVLVNAATLVGLKRIADDSAPLATTAGSLLVAAPLFLLAWWLDGAALPAQLNWRGGLSILYLALFGSVLGFALYYYIVRRLDSAQVALILVITPLLALLVGQRFNGEQLPPQVWLGAVVIGLGLLLHQRGNRAVAAPQVVSDR</sequence>
<feature type="transmembrane region" description="Helical" evidence="6">
    <location>
        <begin position="198"/>
        <end position="218"/>
    </location>
</feature>
<gene>
    <name evidence="8" type="ORF">SAMN05216201_11763</name>
</gene>
<dbReference type="Pfam" id="PF00892">
    <property type="entry name" value="EamA"/>
    <property type="match status" value="2"/>
</dbReference>
<feature type="transmembrane region" description="Helical" evidence="6">
    <location>
        <begin position="260"/>
        <end position="279"/>
    </location>
</feature>
<organism evidence="8 9">
    <name type="scientific">Pseudomonas linyingensis</name>
    <dbReference type="NCBI Taxonomy" id="915471"/>
    <lineage>
        <taxon>Bacteria</taxon>
        <taxon>Pseudomonadati</taxon>
        <taxon>Pseudomonadota</taxon>
        <taxon>Gammaproteobacteria</taxon>
        <taxon>Pseudomonadales</taxon>
        <taxon>Pseudomonadaceae</taxon>
        <taxon>Pseudomonas</taxon>
    </lineage>
</organism>
<feature type="transmembrane region" description="Helical" evidence="6">
    <location>
        <begin position="163"/>
        <end position="186"/>
    </location>
</feature>
<comment type="subcellular location">
    <subcellularLocation>
        <location evidence="1">Membrane</location>
        <topology evidence="1">Multi-pass membrane protein</topology>
    </subcellularLocation>
</comment>
<dbReference type="PANTHER" id="PTHR32322:SF2">
    <property type="entry name" value="EAMA DOMAIN-CONTAINING PROTEIN"/>
    <property type="match status" value="1"/>
</dbReference>
<keyword evidence="3 6" id="KW-0812">Transmembrane</keyword>
<dbReference type="InterPro" id="IPR000620">
    <property type="entry name" value="EamA_dom"/>
</dbReference>
<feature type="domain" description="EamA" evidence="7">
    <location>
        <begin position="26"/>
        <end position="156"/>
    </location>
</feature>
<comment type="similarity">
    <text evidence="2">Belongs to the EamA transporter family.</text>
</comment>
<feature type="transmembrane region" description="Helical" evidence="6">
    <location>
        <begin position="139"/>
        <end position="157"/>
    </location>
</feature>
<keyword evidence="4 6" id="KW-1133">Transmembrane helix</keyword>
<dbReference type="RefSeq" id="WP_090312997.1">
    <property type="nucleotide sequence ID" value="NZ_FNZE01000017.1"/>
</dbReference>
<keyword evidence="5 6" id="KW-0472">Membrane</keyword>
<accession>A0A1H7BIP8</accession>
<reference evidence="9" key="1">
    <citation type="submission" date="2016-10" db="EMBL/GenBank/DDBJ databases">
        <authorList>
            <person name="Varghese N."/>
            <person name="Submissions S."/>
        </authorList>
    </citation>
    <scope>NUCLEOTIDE SEQUENCE [LARGE SCALE GENOMIC DNA]</scope>
    <source>
        <strain evidence="9">LMG 25967</strain>
    </source>
</reference>
<dbReference type="InterPro" id="IPR037185">
    <property type="entry name" value="EmrE-like"/>
</dbReference>
<dbReference type="Proteomes" id="UP000242930">
    <property type="component" value="Unassembled WGS sequence"/>
</dbReference>